<comment type="caution">
    <text evidence="8">The sequence shown here is derived from an EMBL/GenBank/DDBJ whole genome shotgun (WGS) entry which is preliminary data.</text>
</comment>
<dbReference type="InterPro" id="IPR007848">
    <property type="entry name" value="Small_mtfrase_dom"/>
</dbReference>
<keyword evidence="3 5" id="KW-0949">S-adenosyl-L-methionine</keyword>
<feature type="binding site" evidence="5">
    <location>
        <begin position="184"/>
        <end position="187"/>
    </location>
    <ligand>
        <name>substrate</name>
    </ligand>
</feature>
<evidence type="ECO:0000313" key="8">
    <source>
        <dbReference type="EMBL" id="MFM9414223.1"/>
    </source>
</evidence>
<dbReference type="Pfam" id="PF05175">
    <property type="entry name" value="MTS"/>
    <property type="match status" value="1"/>
</dbReference>
<dbReference type="InterPro" id="IPR004556">
    <property type="entry name" value="HemK-like"/>
</dbReference>
<evidence type="ECO:0000256" key="1">
    <source>
        <dbReference type="ARBA" id="ARBA00022603"/>
    </source>
</evidence>
<organism evidence="8 9">
    <name type="scientific">Peptococcus simiae</name>
    <dbReference type="NCBI Taxonomy" id="1643805"/>
    <lineage>
        <taxon>Bacteria</taxon>
        <taxon>Bacillati</taxon>
        <taxon>Bacillota</taxon>
        <taxon>Clostridia</taxon>
        <taxon>Eubacteriales</taxon>
        <taxon>Peptococcaceae</taxon>
        <taxon>Peptococcus</taxon>
    </lineage>
</organism>
<comment type="function">
    <text evidence="5">Methylates the class 1 translation termination release factors RF1/PrfA and RF2/PrfB on the glutamine residue of the universally conserved GGQ motif.</text>
</comment>
<evidence type="ECO:0000259" key="7">
    <source>
        <dbReference type="Pfam" id="PF17827"/>
    </source>
</evidence>
<dbReference type="Proteomes" id="UP001631949">
    <property type="component" value="Unassembled WGS sequence"/>
</dbReference>
<evidence type="ECO:0000259" key="6">
    <source>
        <dbReference type="Pfam" id="PF05175"/>
    </source>
</evidence>
<feature type="domain" description="Methyltransferase small" evidence="6">
    <location>
        <begin position="114"/>
        <end position="192"/>
    </location>
</feature>
<dbReference type="Gene3D" id="1.10.8.10">
    <property type="entry name" value="DNA helicase RuvA subunit, C-terminal domain"/>
    <property type="match status" value="1"/>
</dbReference>
<comment type="caution">
    <text evidence="5">Lacks conserved residue(s) required for the propagation of feature annotation.</text>
</comment>
<evidence type="ECO:0000256" key="5">
    <source>
        <dbReference type="HAMAP-Rule" id="MF_02126"/>
    </source>
</evidence>
<dbReference type="RefSeq" id="WP_408977837.1">
    <property type="nucleotide sequence ID" value="NZ_JBJUVG010000011.1"/>
</dbReference>
<evidence type="ECO:0000313" key="9">
    <source>
        <dbReference type="Proteomes" id="UP001631949"/>
    </source>
</evidence>
<comment type="similarity">
    <text evidence="5">Belongs to the protein N5-glutamine methyltransferase family. PrmC subfamily.</text>
</comment>
<evidence type="ECO:0000256" key="4">
    <source>
        <dbReference type="ARBA" id="ARBA00048391"/>
    </source>
</evidence>
<dbReference type="PANTHER" id="PTHR18895:SF74">
    <property type="entry name" value="MTRF1L RELEASE FACTOR GLUTAMINE METHYLTRANSFERASE"/>
    <property type="match status" value="1"/>
</dbReference>
<keyword evidence="1 5" id="KW-0489">Methyltransferase</keyword>
<dbReference type="NCBIfam" id="TIGR00536">
    <property type="entry name" value="hemK_fam"/>
    <property type="match status" value="1"/>
</dbReference>
<dbReference type="HAMAP" id="MF_02126">
    <property type="entry name" value="RF_methyltr_PrmC"/>
    <property type="match status" value="1"/>
</dbReference>
<proteinExistence type="inferred from homology"/>
<feature type="binding site" evidence="5">
    <location>
        <position position="184"/>
    </location>
    <ligand>
        <name>S-adenosyl-L-methionine</name>
        <dbReference type="ChEBI" id="CHEBI:59789"/>
    </ligand>
</feature>
<dbReference type="CDD" id="cd02440">
    <property type="entry name" value="AdoMet_MTases"/>
    <property type="match status" value="1"/>
</dbReference>
<dbReference type="GO" id="GO:0102559">
    <property type="term" value="F:peptide chain release factor N(5)-glutamine methyltransferase activity"/>
    <property type="evidence" value="ECO:0007669"/>
    <property type="project" value="UniProtKB-EC"/>
</dbReference>
<dbReference type="InterPro" id="IPR040758">
    <property type="entry name" value="PrmC_N"/>
</dbReference>
<dbReference type="EMBL" id="JBJUVG010000011">
    <property type="protein sequence ID" value="MFM9414223.1"/>
    <property type="molecule type" value="Genomic_DNA"/>
</dbReference>
<dbReference type="Pfam" id="PF17827">
    <property type="entry name" value="PrmC_N"/>
    <property type="match status" value="1"/>
</dbReference>
<keyword evidence="9" id="KW-1185">Reference proteome</keyword>
<dbReference type="InterPro" id="IPR019874">
    <property type="entry name" value="RF_methyltr_PrmC"/>
</dbReference>
<keyword evidence="2 5" id="KW-0808">Transferase</keyword>
<accession>A0ABW9H087</accession>
<comment type="catalytic activity">
    <reaction evidence="4 5">
        <text>L-glutaminyl-[peptide chain release factor] + S-adenosyl-L-methionine = N(5)-methyl-L-glutaminyl-[peptide chain release factor] + S-adenosyl-L-homocysteine + H(+)</text>
        <dbReference type="Rhea" id="RHEA:42896"/>
        <dbReference type="Rhea" id="RHEA-COMP:10271"/>
        <dbReference type="Rhea" id="RHEA-COMP:10272"/>
        <dbReference type="ChEBI" id="CHEBI:15378"/>
        <dbReference type="ChEBI" id="CHEBI:30011"/>
        <dbReference type="ChEBI" id="CHEBI:57856"/>
        <dbReference type="ChEBI" id="CHEBI:59789"/>
        <dbReference type="ChEBI" id="CHEBI:61891"/>
        <dbReference type="EC" id="2.1.1.297"/>
    </reaction>
</comment>
<dbReference type="GO" id="GO:0032259">
    <property type="term" value="P:methylation"/>
    <property type="evidence" value="ECO:0007669"/>
    <property type="project" value="UniProtKB-KW"/>
</dbReference>
<sequence>MTSPKTWQGLFDEALAQVGRDRRLAVERLMVHARDMDRALALAHLDEPALAAEEEVFTRGVRELLDHRPLQYILGEAPFADFSLQVGEGVLIPRFDTEILVDQVLALVPEGPFRLLDLCTGSGVVAIALARRCPDGEAFASDISLEALDQARANARRLAVEITFAEGDLFAPWQGQTFDIITANPPYISSADMKTLPAEVRQEPHLALWGGEDGLDFYRRLAQEGPAYLRPGGYMACEIGAGQGEDVVRLFHQAGFQDLVIHYDWQGHDRVVLGRKER</sequence>
<reference evidence="8 9" key="1">
    <citation type="journal article" date="2016" name="Int. J. Syst. Evol. Microbiol.">
        <title>Peptococcus simiae sp. nov., isolated from rhesus macaque faeces and emended description of the genus Peptococcus.</title>
        <authorList>
            <person name="Shkoporov A.N."/>
            <person name="Efimov B.A."/>
            <person name="Kondova I."/>
            <person name="Ouwerling B."/>
            <person name="Chaplin A.V."/>
            <person name="Shcherbakova V.A."/>
            <person name="Langermans J.A.M."/>
        </authorList>
    </citation>
    <scope>NUCLEOTIDE SEQUENCE [LARGE SCALE GENOMIC DNA]</scope>
    <source>
        <strain evidence="8 9">M108</strain>
    </source>
</reference>
<dbReference type="InterPro" id="IPR029063">
    <property type="entry name" value="SAM-dependent_MTases_sf"/>
</dbReference>
<name>A0ABW9H087_9FIRM</name>
<dbReference type="Gene3D" id="3.40.50.150">
    <property type="entry name" value="Vaccinia Virus protein VP39"/>
    <property type="match status" value="1"/>
</dbReference>
<dbReference type="NCBIfam" id="TIGR03534">
    <property type="entry name" value="RF_mod_PrmC"/>
    <property type="match status" value="1"/>
</dbReference>
<dbReference type="PANTHER" id="PTHR18895">
    <property type="entry name" value="HEMK METHYLTRANSFERASE"/>
    <property type="match status" value="1"/>
</dbReference>
<evidence type="ECO:0000256" key="2">
    <source>
        <dbReference type="ARBA" id="ARBA00022679"/>
    </source>
</evidence>
<dbReference type="EC" id="2.1.1.297" evidence="5"/>
<feature type="binding site" evidence="5">
    <location>
        <position position="142"/>
    </location>
    <ligand>
        <name>S-adenosyl-L-methionine</name>
        <dbReference type="ChEBI" id="CHEBI:59789"/>
    </ligand>
</feature>
<evidence type="ECO:0000256" key="3">
    <source>
        <dbReference type="ARBA" id="ARBA00022691"/>
    </source>
</evidence>
<feature type="domain" description="Release factor glutamine methyltransferase N-terminal" evidence="7">
    <location>
        <begin position="15"/>
        <end position="75"/>
    </location>
</feature>
<dbReference type="InterPro" id="IPR050320">
    <property type="entry name" value="N5-glutamine_MTase"/>
</dbReference>
<protein>
    <recommendedName>
        <fullName evidence="5">Release factor glutamine methyltransferase</fullName>
        <shortName evidence="5">RF MTase</shortName>
        <ecNumber evidence="5">2.1.1.297</ecNumber>
    </recommendedName>
    <alternativeName>
        <fullName evidence="5">N5-glutamine methyltransferase PrmC</fullName>
    </alternativeName>
    <alternativeName>
        <fullName evidence="5">Protein-(glutamine-N5) MTase PrmC</fullName>
    </alternativeName>
    <alternativeName>
        <fullName evidence="5">Protein-glutamine N-methyltransferase PrmC</fullName>
    </alternativeName>
</protein>
<dbReference type="SUPFAM" id="SSF53335">
    <property type="entry name" value="S-adenosyl-L-methionine-dependent methyltransferases"/>
    <property type="match status" value="1"/>
</dbReference>
<gene>
    <name evidence="5 8" type="primary">prmC</name>
    <name evidence="8" type="ORF">ACKQTC_07560</name>
</gene>